<keyword evidence="10" id="KW-1185">Reference proteome</keyword>
<dbReference type="PANTHER" id="PTHR23502:SF171">
    <property type="entry name" value="MAJOR FACILITATOR SUPERFAMILY (MFS) PROFILE DOMAIN-CONTAINING PROTEIN"/>
    <property type="match status" value="1"/>
</dbReference>
<evidence type="ECO:0000256" key="6">
    <source>
        <dbReference type="SAM" id="MobiDB-lite"/>
    </source>
</evidence>
<feature type="transmembrane region" description="Helical" evidence="7">
    <location>
        <begin position="415"/>
        <end position="436"/>
    </location>
</feature>
<evidence type="ECO:0000256" key="3">
    <source>
        <dbReference type="ARBA" id="ARBA00022989"/>
    </source>
</evidence>
<evidence type="ECO:0000256" key="4">
    <source>
        <dbReference type="ARBA" id="ARBA00023136"/>
    </source>
</evidence>
<feature type="transmembrane region" description="Helical" evidence="7">
    <location>
        <begin position="198"/>
        <end position="218"/>
    </location>
</feature>
<evidence type="ECO:0000259" key="8">
    <source>
        <dbReference type="PROSITE" id="PS50850"/>
    </source>
</evidence>
<sequence length="482" mass="53876">MGSRHEHTPLLRDGEEGDDREILRLTDDDSENPRSWPRWRKLANVAVIAFMAVLCPLASSMFTPGIRQIAEDLKVTEEAVIGATTGFVIFLGIGPLILAPLSETFGRRKLYIICFSIFTLLQIPTALSPNIATLIALRTLSGFFGSVGIANGGGTLSDMFEPGERAGVFGWYLLGPLLGPTLGPLFGGIIVQRMSWRWIFWVLTIVCGVNTLAGYFLLRETYGPVLLAWRKKDYESDSENNSEGTKYRFEGEDPRPLSQKLRQSFKRPLKILVQPIVFTMSVYQALIFGTTYSIYTNMQPIYSGEYGFNTEQVGLMYLGPGVGFLVAVWFLVPRIDTIYNNLSKKYGARKPEFRLPLANIGALFIPISLFWFAWTVEYCIAWPWTVAATFFYGIGQVMILNTVQNYYIDSFEKYAASAIAAGALFRSIFGGIVPLLAPGLFDKLGYGWGISLFGFLSVILAPAPILFWTFGQRIREKFTVDL</sequence>
<dbReference type="CDD" id="cd17323">
    <property type="entry name" value="MFS_Tpo1_MDR_like"/>
    <property type="match status" value="1"/>
</dbReference>
<dbReference type="FunFam" id="1.20.1250.20:FF:000509">
    <property type="entry name" value="MFS general substrate transporter"/>
    <property type="match status" value="1"/>
</dbReference>
<protein>
    <recommendedName>
        <fullName evidence="8">Major facilitator superfamily (MFS) profile domain-containing protein</fullName>
    </recommendedName>
</protein>
<dbReference type="InterPro" id="IPR036259">
    <property type="entry name" value="MFS_trans_sf"/>
</dbReference>
<name>A0A517KYP2_9PEZI</name>
<keyword evidence="3 7" id="KW-1133">Transmembrane helix</keyword>
<dbReference type="Proteomes" id="UP000316270">
    <property type="component" value="Chromosome 1"/>
</dbReference>
<dbReference type="PANTHER" id="PTHR23502">
    <property type="entry name" value="MAJOR FACILITATOR SUPERFAMILY"/>
    <property type="match status" value="1"/>
</dbReference>
<dbReference type="AlphaFoldDB" id="A0A517KYP2"/>
<evidence type="ECO:0000256" key="1">
    <source>
        <dbReference type="ARBA" id="ARBA00004141"/>
    </source>
</evidence>
<dbReference type="InterPro" id="IPR011701">
    <property type="entry name" value="MFS"/>
</dbReference>
<comment type="similarity">
    <text evidence="5">Belongs to the major facilitator superfamily. CAR1 family.</text>
</comment>
<keyword evidence="2 7" id="KW-0812">Transmembrane</keyword>
<dbReference type="OrthoDB" id="6770063at2759"/>
<dbReference type="GO" id="GO:0022857">
    <property type="term" value="F:transmembrane transporter activity"/>
    <property type="evidence" value="ECO:0007669"/>
    <property type="project" value="InterPro"/>
</dbReference>
<feature type="transmembrane region" description="Helical" evidence="7">
    <location>
        <begin position="353"/>
        <end position="374"/>
    </location>
</feature>
<feature type="transmembrane region" description="Helical" evidence="7">
    <location>
        <begin position="448"/>
        <end position="470"/>
    </location>
</feature>
<reference evidence="9 10" key="1">
    <citation type="submission" date="2019-07" db="EMBL/GenBank/DDBJ databases">
        <title>Finished genome of Venturia effusa.</title>
        <authorList>
            <person name="Young C.A."/>
            <person name="Cox M.P."/>
            <person name="Ganley A.R.D."/>
            <person name="David W.J."/>
        </authorList>
    </citation>
    <scope>NUCLEOTIDE SEQUENCE [LARGE SCALE GENOMIC DNA]</scope>
    <source>
        <strain evidence="10">albino</strain>
    </source>
</reference>
<gene>
    <name evidence="9" type="ORF">FKW77_010872</name>
</gene>
<dbReference type="InterPro" id="IPR020846">
    <property type="entry name" value="MFS_dom"/>
</dbReference>
<keyword evidence="4 7" id="KW-0472">Membrane</keyword>
<organism evidence="9 10">
    <name type="scientific">Venturia effusa</name>
    <dbReference type="NCBI Taxonomy" id="50376"/>
    <lineage>
        <taxon>Eukaryota</taxon>
        <taxon>Fungi</taxon>
        <taxon>Dikarya</taxon>
        <taxon>Ascomycota</taxon>
        <taxon>Pezizomycotina</taxon>
        <taxon>Dothideomycetes</taxon>
        <taxon>Pleosporomycetidae</taxon>
        <taxon>Venturiales</taxon>
        <taxon>Venturiaceae</taxon>
        <taxon>Venturia</taxon>
    </lineage>
</organism>
<comment type="subcellular location">
    <subcellularLocation>
        <location evidence="1">Membrane</location>
        <topology evidence="1">Multi-pass membrane protein</topology>
    </subcellularLocation>
</comment>
<dbReference type="Pfam" id="PF07690">
    <property type="entry name" value="MFS_1"/>
    <property type="match status" value="1"/>
</dbReference>
<feature type="transmembrane region" description="Helical" evidence="7">
    <location>
        <begin position="135"/>
        <end position="156"/>
    </location>
</feature>
<evidence type="ECO:0000256" key="2">
    <source>
        <dbReference type="ARBA" id="ARBA00022692"/>
    </source>
</evidence>
<dbReference type="STRING" id="50376.A0A517KYP2"/>
<feature type="transmembrane region" description="Helical" evidence="7">
    <location>
        <begin position="380"/>
        <end position="403"/>
    </location>
</feature>
<evidence type="ECO:0000313" key="10">
    <source>
        <dbReference type="Proteomes" id="UP000316270"/>
    </source>
</evidence>
<dbReference type="GO" id="GO:0005886">
    <property type="term" value="C:plasma membrane"/>
    <property type="evidence" value="ECO:0007669"/>
    <property type="project" value="TreeGrafter"/>
</dbReference>
<evidence type="ECO:0000313" key="9">
    <source>
        <dbReference type="EMBL" id="QDS68505.1"/>
    </source>
</evidence>
<feature type="compositionally biased region" description="Basic and acidic residues" evidence="6">
    <location>
        <begin position="245"/>
        <end position="255"/>
    </location>
</feature>
<evidence type="ECO:0000256" key="7">
    <source>
        <dbReference type="SAM" id="Phobius"/>
    </source>
</evidence>
<dbReference type="Gene3D" id="1.20.1250.20">
    <property type="entry name" value="MFS general substrate transporter like domains"/>
    <property type="match status" value="1"/>
</dbReference>
<feature type="transmembrane region" description="Helical" evidence="7">
    <location>
        <begin position="42"/>
        <end position="59"/>
    </location>
</feature>
<feature type="transmembrane region" description="Helical" evidence="7">
    <location>
        <begin position="168"/>
        <end position="192"/>
    </location>
</feature>
<feature type="transmembrane region" description="Helical" evidence="7">
    <location>
        <begin position="79"/>
        <end position="98"/>
    </location>
</feature>
<dbReference type="EMBL" id="CP042185">
    <property type="protein sequence ID" value="QDS68505.1"/>
    <property type="molecule type" value="Genomic_DNA"/>
</dbReference>
<dbReference type="SUPFAM" id="SSF103473">
    <property type="entry name" value="MFS general substrate transporter"/>
    <property type="match status" value="1"/>
</dbReference>
<dbReference type="PROSITE" id="PS50850">
    <property type="entry name" value="MFS"/>
    <property type="match status" value="1"/>
</dbReference>
<feature type="transmembrane region" description="Helical" evidence="7">
    <location>
        <begin position="315"/>
        <end position="332"/>
    </location>
</feature>
<evidence type="ECO:0000256" key="5">
    <source>
        <dbReference type="ARBA" id="ARBA00038347"/>
    </source>
</evidence>
<feature type="domain" description="Major facilitator superfamily (MFS) profile" evidence="8">
    <location>
        <begin position="44"/>
        <end position="475"/>
    </location>
</feature>
<feature type="transmembrane region" description="Helical" evidence="7">
    <location>
        <begin position="271"/>
        <end position="295"/>
    </location>
</feature>
<feature type="transmembrane region" description="Helical" evidence="7">
    <location>
        <begin position="110"/>
        <end position="129"/>
    </location>
</feature>
<proteinExistence type="inferred from homology"/>
<feature type="region of interest" description="Disordered" evidence="6">
    <location>
        <begin position="236"/>
        <end position="255"/>
    </location>
</feature>
<accession>A0A517KYP2</accession>